<feature type="region of interest" description="Disordered" evidence="17">
    <location>
        <begin position="1189"/>
        <end position="1263"/>
    </location>
</feature>
<dbReference type="PROSITE" id="PS51413">
    <property type="entry name" value="DBINO"/>
    <property type="match status" value="1"/>
</dbReference>
<dbReference type="EMBL" id="CP064814">
    <property type="protein sequence ID" value="QPG75411.1"/>
    <property type="molecule type" value="Genomic_DNA"/>
</dbReference>
<dbReference type="KEGG" id="bnn:FOA43_002765"/>
<keyword evidence="22" id="KW-1185">Reference proteome</keyword>
<evidence type="ECO:0000259" key="19">
    <source>
        <dbReference type="PROSITE" id="PS51194"/>
    </source>
</evidence>
<evidence type="ECO:0000256" key="14">
    <source>
        <dbReference type="ARBA" id="ARBA00049360"/>
    </source>
</evidence>
<dbReference type="InterPro" id="IPR027417">
    <property type="entry name" value="P-loop_NTPase"/>
</dbReference>
<feature type="domain" description="Helicase C-terminal" evidence="19">
    <location>
        <begin position="1053"/>
        <end position="1212"/>
    </location>
</feature>
<evidence type="ECO:0000256" key="11">
    <source>
        <dbReference type="ARBA" id="ARBA00023163"/>
    </source>
</evidence>
<name>A0A875S0Z0_EENNA</name>
<dbReference type="InterPro" id="IPR050520">
    <property type="entry name" value="INO80/SWR1_helicase"/>
</dbReference>
<dbReference type="GO" id="GO:0016887">
    <property type="term" value="F:ATP hydrolysis activity"/>
    <property type="evidence" value="ECO:0007669"/>
    <property type="project" value="TreeGrafter"/>
</dbReference>
<dbReference type="OrthoDB" id="372624at2759"/>
<evidence type="ECO:0000256" key="15">
    <source>
        <dbReference type="RuleBase" id="RU368001"/>
    </source>
</evidence>
<evidence type="ECO:0000256" key="1">
    <source>
        <dbReference type="ARBA" id="ARBA00004123"/>
    </source>
</evidence>
<evidence type="ECO:0000256" key="8">
    <source>
        <dbReference type="ARBA" id="ARBA00023015"/>
    </source>
</evidence>
<comment type="domain">
    <text evidence="15">The DBINO region is involved in binding to DNA.</text>
</comment>
<evidence type="ECO:0000259" key="20">
    <source>
        <dbReference type="PROSITE" id="PS51413"/>
    </source>
</evidence>
<evidence type="ECO:0000256" key="6">
    <source>
        <dbReference type="ARBA" id="ARBA00022801"/>
    </source>
</evidence>
<dbReference type="Proteomes" id="UP000662931">
    <property type="component" value="Chromosome 3"/>
</dbReference>
<dbReference type="InterPro" id="IPR014001">
    <property type="entry name" value="Helicase_ATP-bd"/>
</dbReference>
<dbReference type="CDD" id="cd18793">
    <property type="entry name" value="SF2_C_SNF"/>
    <property type="match status" value="1"/>
</dbReference>
<dbReference type="PROSITE" id="PS51194">
    <property type="entry name" value="HELICASE_CTER"/>
    <property type="match status" value="1"/>
</dbReference>
<evidence type="ECO:0000256" key="5">
    <source>
        <dbReference type="ARBA" id="ARBA00022763"/>
    </source>
</evidence>
<dbReference type="AlphaFoldDB" id="A0A875S0Z0"/>
<dbReference type="FunFam" id="3.40.50.10810:FF:000006">
    <property type="entry name" value="Putative DNA helicase INO80"/>
    <property type="match status" value="1"/>
</dbReference>
<dbReference type="GeneID" id="62196166"/>
<organism evidence="21 22">
    <name type="scientific">Eeniella nana</name>
    <name type="common">Yeast</name>
    <name type="synonym">Brettanomyces nanus</name>
    <dbReference type="NCBI Taxonomy" id="13502"/>
    <lineage>
        <taxon>Eukaryota</taxon>
        <taxon>Fungi</taxon>
        <taxon>Dikarya</taxon>
        <taxon>Ascomycota</taxon>
        <taxon>Saccharomycotina</taxon>
        <taxon>Pichiomycetes</taxon>
        <taxon>Pichiales</taxon>
        <taxon>Pichiaceae</taxon>
        <taxon>Brettanomyces</taxon>
    </lineage>
</organism>
<keyword evidence="11" id="KW-0804">Transcription</keyword>
<keyword evidence="5 15" id="KW-0227">DNA damage</keyword>
<dbReference type="GO" id="GO:0031011">
    <property type="term" value="C:Ino80 complex"/>
    <property type="evidence" value="ECO:0007669"/>
    <property type="project" value="UniProtKB-UniRule"/>
</dbReference>
<keyword evidence="13" id="KW-0539">Nucleus</keyword>
<feature type="compositionally biased region" description="Acidic residues" evidence="17">
    <location>
        <begin position="1202"/>
        <end position="1224"/>
    </location>
</feature>
<protein>
    <recommendedName>
        <fullName evidence="3 15">Chromatin-remodeling ATPase INO80</fullName>
        <ecNumber evidence="15">3.6.4.-</ecNumber>
    </recommendedName>
</protein>
<dbReference type="EC" id="3.6.4.-" evidence="15"/>
<dbReference type="Pfam" id="PF00176">
    <property type="entry name" value="SNF2-rel_dom"/>
    <property type="match status" value="1"/>
</dbReference>
<evidence type="ECO:0000256" key="13">
    <source>
        <dbReference type="ARBA" id="ARBA00023242"/>
    </source>
</evidence>
<keyword evidence="21" id="KW-0347">Helicase</keyword>
<keyword evidence="8" id="KW-0805">Transcription regulation</keyword>
<dbReference type="Pfam" id="PF13892">
    <property type="entry name" value="DBINO"/>
    <property type="match status" value="1"/>
</dbReference>
<dbReference type="GO" id="GO:0042393">
    <property type="term" value="F:histone binding"/>
    <property type="evidence" value="ECO:0007669"/>
    <property type="project" value="TreeGrafter"/>
</dbReference>
<evidence type="ECO:0000313" key="22">
    <source>
        <dbReference type="Proteomes" id="UP000662931"/>
    </source>
</evidence>
<dbReference type="RefSeq" id="XP_038778976.1">
    <property type="nucleotide sequence ID" value="XM_038923048.1"/>
</dbReference>
<evidence type="ECO:0000256" key="10">
    <source>
        <dbReference type="ARBA" id="ARBA00023159"/>
    </source>
</evidence>
<feature type="coiled-coil region" evidence="16">
    <location>
        <begin position="333"/>
        <end position="372"/>
    </location>
</feature>
<evidence type="ECO:0000256" key="17">
    <source>
        <dbReference type="SAM" id="MobiDB-lite"/>
    </source>
</evidence>
<evidence type="ECO:0000256" key="7">
    <source>
        <dbReference type="ARBA" id="ARBA00022840"/>
    </source>
</evidence>
<keyword evidence="10" id="KW-0010">Activator</keyword>
<evidence type="ECO:0000256" key="9">
    <source>
        <dbReference type="ARBA" id="ARBA00023125"/>
    </source>
</evidence>
<accession>A0A875S0Z0</accession>
<dbReference type="PANTHER" id="PTHR45685:SF2">
    <property type="entry name" value="CHROMATIN-REMODELING ATPASE INO80"/>
    <property type="match status" value="1"/>
</dbReference>
<dbReference type="GO" id="GO:0003677">
    <property type="term" value="F:DNA binding"/>
    <property type="evidence" value="ECO:0007669"/>
    <property type="project" value="UniProtKB-UniRule"/>
</dbReference>
<feature type="domain" description="Helicase ATP-binding" evidence="18">
    <location>
        <begin position="511"/>
        <end position="683"/>
    </location>
</feature>
<comment type="subcellular location">
    <subcellularLocation>
        <location evidence="1 15">Nucleus</location>
    </subcellularLocation>
</comment>
<keyword evidence="12 15" id="KW-0234">DNA repair</keyword>
<evidence type="ECO:0000256" key="4">
    <source>
        <dbReference type="ARBA" id="ARBA00022741"/>
    </source>
</evidence>
<proteinExistence type="inferred from homology"/>
<comment type="similarity">
    <text evidence="2 15">Belongs to the SNF2/RAD54 helicase family.</text>
</comment>
<feature type="compositionally biased region" description="Basic and acidic residues" evidence="17">
    <location>
        <begin position="457"/>
        <end position="469"/>
    </location>
</feature>
<keyword evidence="6 15" id="KW-0378">Hydrolase</keyword>
<reference evidence="21" key="1">
    <citation type="submission" date="2020-10" db="EMBL/GenBank/DDBJ databases">
        <authorList>
            <person name="Roach M.J.R."/>
        </authorList>
    </citation>
    <scope>NUCLEOTIDE SEQUENCE</scope>
    <source>
        <strain evidence="21">CBS 1945</strain>
    </source>
</reference>
<dbReference type="GO" id="GO:0005524">
    <property type="term" value="F:ATP binding"/>
    <property type="evidence" value="ECO:0007669"/>
    <property type="project" value="UniProtKB-UniRule"/>
</dbReference>
<feature type="compositionally biased region" description="Polar residues" evidence="17">
    <location>
        <begin position="470"/>
        <end position="480"/>
    </location>
</feature>
<feature type="compositionally biased region" description="Basic and acidic residues" evidence="17">
    <location>
        <begin position="184"/>
        <end position="201"/>
    </location>
</feature>
<keyword evidence="7 15" id="KW-0067">ATP-binding</keyword>
<comment type="catalytic activity">
    <reaction evidence="14 15">
        <text>ATP + H2O = ADP + phosphate + H(+)</text>
        <dbReference type="Rhea" id="RHEA:13065"/>
        <dbReference type="ChEBI" id="CHEBI:15377"/>
        <dbReference type="ChEBI" id="CHEBI:15378"/>
        <dbReference type="ChEBI" id="CHEBI:30616"/>
        <dbReference type="ChEBI" id="CHEBI:43474"/>
        <dbReference type="ChEBI" id="CHEBI:456216"/>
    </reaction>
</comment>
<feature type="compositionally biased region" description="Low complexity" evidence="17">
    <location>
        <begin position="1225"/>
        <end position="1251"/>
    </location>
</feature>
<dbReference type="InterPro" id="IPR049730">
    <property type="entry name" value="SNF2/RAD54-like_C"/>
</dbReference>
<evidence type="ECO:0000256" key="12">
    <source>
        <dbReference type="ARBA" id="ARBA00023204"/>
    </source>
</evidence>
<comment type="subunit">
    <text evidence="15">Component of the INO80 chromatin-remodeling complex.</text>
</comment>
<dbReference type="FunFam" id="3.40.50.300:FF:001269">
    <property type="entry name" value="SNF2 family helicase/ATPase"/>
    <property type="match status" value="1"/>
</dbReference>
<keyword evidence="9 15" id="KW-0238">DNA-binding</keyword>
<dbReference type="Gene3D" id="3.40.50.300">
    <property type="entry name" value="P-loop containing nucleotide triphosphate hydrolases"/>
    <property type="match status" value="1"/>
</dbReference>
<dbReference type="InterPro" id="IPR038718">
    <property type="entry name" value="SNF2-like_sf"/>
</dbReference>
<dbReference type="InterPro" id="IPR020838">
    <property type="entry name" value="DBINO"/>
</dbReference>
<dbReference type="GO" id="GO:0004386">
    <property type="term" value="F:helicase activity"/>
    <property type="evidence" value="ECO:0007669"/>
    <property type="project" value="UniProtKB-KW"/>
</dbReference>
<dbReference type="PROSITE" id="PS51192">
    <property type="entry name" value="HELICASE_ATP_BIND_1"/>
    <property type="match status" value="1"/>
</dbReference>
<comment type="function">
    <text evidence="15">ATPase component of the INO80 complex which remodels chromatin by shifting nucleosomes and is involved in DNA repair.</text>
</comment>
<evidence type="ECO:0000259" key="18">
    <source>
        <dbReference type="PROSITE" id="PS51192"/>
    </source>
</evidence>
<evidence type="ECO:0000256" key="16">
    <source>
        <dbReference type="SAM" id="Coils"/>
    </source>
</evidence>
<dbReference type="PANTHER" id="PTHR45685">
    <property type="entry name" value="HELICASE SRCAP-RELATED"/>
    <property type="match status" value="1"/>
</dbReference>
<dbReference type="InterPro" id="IPR000330">
    <property type="entry name" value="SNF2_N"/>
</dbReference>
<dbReference type="Pfam" id="PF00271">
    <property type="entry name" value="Helicase_C"/>
    <property type="match status" value="1"/>
</dbReference>
<evidence type="ECO:0000256" key="2">
    <source>
        <dbReference type="ARBA" id="ARBA00007025"/>
    </source>
</evidence>
<feature type="compositionally biased region" description="Polar residues" evidence="17">
    <location>
        <begin position="209"/>
        <end position="221"/>
    </location>
</feature>
<feature type="domain" description="DBINO" evidence="20">
    <location>
        <begin position="261"/>
        <end position="386"/>
    </location>
</feature>
<dbReference type="GO" id="GO:0006281">
    <property type="term" value="P:DNA repair"/>
    <property type="evidence" value="ECO:0007669"/>
    <property type="project" value="UniProtKB-UniRule"/>
</dbReference>
<gene>
    <name evidence="21" type="primary">INO80</name>
    <name evidence="21" type="ORF">FOA43_002765</name>
</gene>
<sequence>MPINSLINIDRGADYDVATVATVSAVSGDVGVDAIQATDADGSLVVDSLASPAELLANFRNKLKATAAIDTVNQTQANGLKLMKNEFQLLATTNGIFIEPRIVDELKNKLVELEPKIFEKISRRSRLVRQEEEPLRRIKNMRLRRLVELQKQKDAQLKLLHKIPSNIGSVSGPSSSYVNIAPKEGGKRRARDSVYYEEEPRKRRRRGGNASTDSENIASRTFRSHDDGHKLPTIKLTLKPRLTMKEQRAITKQYDNTYISIWKDLSRKDGPKAYRLFQQSLQAKQVNLRKTCQLATRESRRWKVKTTKSVKDQTTKARRSMREMLNFWKKNEREEKMLRMKAEQEAIAKAKKEEDERESKRQARKLNFLINQTELYSHFIGSKIKTQEYEGEMADKKIKSSNGSVTGTAVDAKNVDLSHANKDFHSLNFDEENEEELRKTAAANAKTALLEAKKKADRFNDSAQKDSKQELNNGEMNFQNPSSIGDISIPPPKMLDCTLKEYQKKGLNWLASLYEQGINGILADEMGLGKTVQSISVLAYLAETHNIWGPFLVVTPASTLHNWQQEITRFLPDFKVLPYWGTAKDRKILRKFWDRKSIVYHREAAFHVVVTSYQLVVADSQYFQKMRWQYMILDEAQAIKSSQSSRWKSLLTFQCRNRLLLTGTPIQNNMQELWALLHFIMPSLFDSHDEFSEWFSKDIESHAQAHTKLNQLQLERLHAILKPFMLRRVKKNVQSELGEKIEIDVYCELTSRQKKLYKMLRSQINLMDLIENSKKIHHRSHGGTDYDEDGSGDSLMNVVMQFRKVCNHPDLFERADTKSAFICGRFAETASLIREGNQDLLEVDYTTQNTIQMKVPRLIQDELLSPSYDHGEIYDRVVSIPKKFSIWNPENFAKSGDLLCLRLLTDSANDLIRQAHRTVVENAIDLRSYNVTESSDLLSSLKSVRRKVCEDMYLATNRQCAFESCRAPPIEVRCSNQRFTNRHRDKLFNEKFRAALHPLSLNNQWDLYKKKVPLEMWPKAEMLPEKLSNEESWSTIRLPSIERFVLDSGKLKKLDQMLPELKKNDHKCLMYFQMTRMMDLMEEYLNYRQYKYIRLDGSSRLSDRRDLVYDFQTRPEIFIFLLSTRAGGLGINLTAADTVIFYDSDWNPTIDSQAMDRAHRLGQTRQVTVYRLLVKNTIEERMRDRAKQKEQVQKVVMGGKIDEDEESTEKDGVDENENENETGTETETGNETGTETGTETGMETGTETETGVGVGIGGKKGEKKQIAMWLLQDDD</sequence>
<feature type="region of interest" description="Disordered" evidence="17">
    <location>
        <begin position="171"/>
        <end position="230"/>
    </location>
</feature>
<dbReference type="GO" id="GO:0006338">
    <property type="term" value="P:chromatin remodeling"/>
    <property type="evidence" value="ECO:0007669"/>
    <property type="project" value="UniProtKB-UniRule"/>
</dbReference>
<keyword evidence="16" id="KW-0175">Coiled coil</keyword>
<dbReference type="InterPro" id="IPR001650">
    <property type="entry name" value="Helicase_C-like"/>
</dbReference>
<evidence type="ECO:0000313" key="21">
    <source>
        <dbReference type="EMBL" id="QPG75411.1"/>
    </source>
</evidence>
<dbReference type="Gene3D" id="3.40.50.10810">
    <property type="entry name" value="Tandem AAA-ATPase domain"/>
    <property type="match status" value="1"/>
</dbReference>
<feature type="region of interest" description="Disordered" evidence="17">
    <location>
        <begin position="457"/>
        <end position="485"/>
    </location>
</feature>
<evidence type="ECO:0000256" key="3">
    <source>
        <dbReference type="ARBA" id="ARBA00019805"/>
    </source>
</evidence>
<dbReference type="SMART" id="SM00487">
    <property type="entry name" value="DEXDc"/>
    <property type="match status" value="1"/>
</dbReference>
<dbReference type="SUPFAM" id="SSF52540">
    <property type="entry name" value="P-loop containing nucleoside triphosphate hydrolases"/>
    <property type="match status" value="2"/>
</dbReference>
<dbReference type="SMART" id="SM00490">
    <property type="entry name" value="HELICc"/>
    <property type="match status" value="1"/>
</dbReference>
<keyword evidence="4" id="KW-0547">Nucleotide-binding</keyword>